<gene>
    <name evidence="2" type="ORF">CHC_T00006284001</name>
</gene>
<name>R7QKU1_CHOCR</name>
<evidence type="ECO:0000313" key="2">
    <source>
        <dbReference type="EMBL" id="CDF38096.1"/>
    </source>
</evidence>
<dbReference type="EMBL" id="HG001898">
    <property type="protein sequence ID" value="CDF38096.1"/>
    <property type="molecule type" value="Genomic_DNA"/>
</dbReference>
<evidence type="ECO:0000256" key="1">
    <source>
        <dbReference type="SAM" id="MobiDB-lite"/>
    </source>
</evidence>
<organism evidence="2 3">
    <name type="scientific">Chondrus crispus</name>
    <name type="common">Carrageen Irish moss</name>
    <name type="synonym">Polymorpha crispa</name>
    <dbReference type="NCBI Taxonomy" id="2769"/>
    <lineage>
        <taxon>Eukaryota</taxon>
        <taxon>Rhodophyta</taxon>
        <taxon>Florideophyceae</taxon>
        <taxon>Rhodymeniophycidae</taxon>
        <taxon>Gigartinales</taxon>
        <taxon>Gigartinaceae</taxon>
        <taxon>Chondrus</taxon>
    </lineage>
</organism>
<keyword evidence="3" id="KW-1185">Reference proteome</keyword>
<proteinExistence type="predicted"/>
<dbReference type="RefSeq" id="XP_005717965.1">
    <property type="nucleotide sequence ID" value="XM_005717908.1"/>
</dbReference>
<accession>R7QKU1</accession>
<dbReference type="Proteomes" id="UP000012073">
    <property type="component" value="Unassembled WGS sequence"/>
</dbReference>
<dbReference type="KEGG" id="ccp:CHC_T00006284001"/>
<dbReference type="Gramene" id="CDF38096">
    <property type="protein sequence ID" value="CDF38096"/>
    <property type="gene ID" value="CHC_T00006284001"/>
</dbReference>
<reference evidence="3" key="1">
    <citation type="journal article" date="2013" name="Proc. Natl. Acad. Sci. U.S.A.">
        <title>Genome structure and metabolic features in the red seaweed Chondrus crispus shed light on evolution of the Archaeplastida.</title>
        <authorList>
            <person name="Collen J."/>
            <person name="Porcel B."/>
            <person name="Carre W."/>
            <person name="Ball S.G."/>
            <person name="Chaparro C."/>
            <person name="Tonon T."/>
            <person name="Barbeyron T."/>
            <person name="Michel G."/>
            <person name="Noel B."/>
            <person name="Valentin K."/>
            <person name="Elias M."/>
            <person name="Artiguenave F."/>
            <person name="Arun A."/>
            <person name="Aury J.M."/>
            <person name="Barbosa-Neto J.F."/>
            <person name="Bothwell J.H."/>
            <person name="Bouget F.Y."/>
            <person name="Brillet L."/>
            <person name="Cabello-Hurtado F."/>
            <person name="Capella-Gutierrez S."/>
            <person name="Charrier B."/>
            <person name="Cladiere L."/>
            <person name="Cock J.M."/>
            <person name="Coelho S.M."/>
            <person name="Colleoni C."/>
            <person name="Czjzek M."/>
            <person name="Da Silva C."/>
            <person name="Delage L."/>
            <person name="Denoeud F."/>
            <person name="Deschamps P."/>
            <person name="Dittami S.M."/>
            <person name="Gabaldon T."/>
            <person name="Gachon C.M."/>
            <person name="Groisillier A."/>
            <person name="Herve C."/>
            <person name="Jabbari K."/>
            <person name="Katinka M."/>
            <person name="Kloareg B."/>
            <person name="Kowalczyk N."/>
            <person name="Labadie K."/>
            <person name="Leblanc C."/>
            <person name="Lopez P.J."/>
            <person name="McLachlan D.H."/>
            <person name="Meslet-Cladiere L."/>
            <person name="Moustafa A."/>
            <person name="Nehr Z."/>
            <person name="Nyvall Collen P."/>
            <person name="Panaud O."/>
            <person name="Partensky F."/>
            <person name="Poulain J."/>
            <person name="Rensing S.A."/>
            <person name="Rousvoal S."/>
            <person name="Samson G."/>
            <person name="Symeonidi A."/>
            <person name="Weissenbach J."/>
            <person name="Zambounis A."/>
            <person name="Wincker P."/>
            <person name="Boyen C."/>
        </authorList>
    </citation>
    <scope>NUCLEOTIDE SEQUENCE [LARGE SCALE GENOMIC DNA]</scope>
    <source>
        <strain evidence="3">cv. Stackhouse</strain>
    </source>
</reference>
<dbReference type="GeneID" id="17325683"/>
<feature type="region of interest" description="Disordered" evidence="1">
    <location>
        <begin position="65"/>
        <end position="163"/>
    </location>
</feature>
<sequence length="163" mass="18981">MDVYTYTHRHVFIDPSFCTGEQRADFRFNCRRKLKKNNHQIRPESLPSISIRNYFFRAPPPLAHPVCHPPFTRRRKTAVPSRQTDAEDARQTTSFHRRAAPAERTELALPTRPTDAAPRAKLYRERALAGLVSRRQPLRQRASTRAEQQVVPPSSQGRDKRQR</sequence>
<dbReference type="AlphaFoldDB" id="R7QKU1"/>
<feature type="compositionally biased region" description="Polar residues" evidence="1">
    <location>
        <begin position="141"/>
        <end position="156"/>
    </location>
</feature>
<protein>
    <submittedName>
        <fullName evidence="2">Uncharacterized protein</fullName>
    </submittedName>
</protein>
<evidence type="ECO:0000313" key="3">
    <source>
        <dbReference type="Proteomes" id="UP000012073"/>
    </source>
</evidence>